<name>A0A1Y1YJB0_9FUNG</name>
<dbReference type="EMBL" id="MCOG01000579">
    <property type="protein sequence ID" value="ORX97943.1"/>
    <property type="molecule type" value="Genomic_DNA"/>
</dbReference>
<gene>
    <name evidence="1" type="ORF">LY90DRAFT_642455</name>
</gene>
<proteinExistence type="predicted"/>
<keyword evidence="2" id="KW-1185">Reference proteome</keyword>
<sequence>MDSTTLKGIHEINLITYYYFLLCKNSVTWHLETTLTYNYIYNYIENKLPKHINYYGLDKPKKTKKIIEGIELSAMVEDTYNYNLTNTTKLVAIRDKYNIEHTKQLNPGSIGTIISLLLNTRVVHDGSDWYLFTKHGWNISDTLTISKFIHINIIPLIYKLTLNSEINADNLIKIINQHLSNLTTKSVLFEQLMTMLYEKNFKFKLAKKPIILYIL</sequence>
<comment type="caution">
    <text evidence="1">The sequence shown here is derived from an EMBL/GenBank/DDBJ whole genome shotgun (WGS) entry which is preliminary data.</text>
</comment>
<reference evidence="1 2" key="1">
    <citation type="submission" date="2016-08" db="EMBL/GenBank/DDBJ databases">
        <title>A Parts List for Fungal Cellulosomes Revealed by Comparative Genomics.</title>
        <authorList>
            <consortium name="DOE Joint Genome Institute"/>
            <person name="Haitjema C.H."/>
            <person name="Gilmore S.P."/>
            <person name="Henske J.K."/>
            <person name="Solomon K.V."/>
            <person name="De Groot R."/>
            <person name="Kuo A."/>
            <person name="Mondo S.J."/>
            <person name="Salamov A.A."/>
            <person name="Labutti K."/>
            <person name="Zhao Z."/>
            <person name="Chiniquy J."/>
            <person name="Barry K."/>
            <person name="Brewer H.M."/>
            <person name="Purvine S.O."/>
            <person name="Wright A.T."/>
            <person name="Boxma B."/>
            <person name="Van Alen T."/>
            <person name="Hackstein J.H."/>
            <person name="Baker S.E."/>
            <person name="Grigoriev I.V."/>
            <person name="O'Malley M.A."/>
        </authorList>
    </citation>
    <scope>NUCLEOTIDE SEQUENCE [LARGE SCALE GENOMIC DNA]</scope>
    <source>
        <strain evidence="1 2">G1</strain>
    </source>
</reference>
<evidence type="ECO:0000313" key="1">
    <source>
        <dbReference type="EMBL" id="ORX97943.1"/>
    </source>
</evidence>
<dbReference type="AlphaFoldDB" id="A0A1Y1YJB0"/>
<organism evidence="1 2">
    <name type="scientific">Neocallimastix californiae</name>
    <dbReference type="NCBI Taxonomy" id="1754190"/>
    <lineage>
        <taxon>Eukaryota</taxon>
        <taxon>Fungi</taxon>
        <taxon>Fungi incertae sedis</taxon>
        <taxon>Chytridiomycota</taxon>
        <taxon>Chytridiomycota incertae sedis</taxon>
        <taxon>Neocallimastigomycetes</taxon>
        <taxon>Neocallimastigales</taxon>
        <taxon>Neocallimastigaceae</taxon>
        <taxon>Neocallimastix</taxon>
    </lineage>
</organism>
<accession>A0A1Y1YJB0</accession>
<protein>
    <submittedName>
        <fullName evidence="1">Uncharacterized protein</fullName>
    </submittedName>
</protein>
<evidence type="ECO:0000313" key="2">
    <source>
        <dbReference type="Proteomes" id="UP000193920"/>
    </source>
</evidence>
<dbReference type="Proteomes" id="UP000193920">
    <property type="component" value="Unassembled WGS sequence"/>
</dbReference>